<keyword evidence="4 11" id="KW-0479">Metal-binding</keyword>
<feature type="domain" description="Beta-galactosidase trimerisation" evidence="13">
    <location>
        <begin position="404"/>
        <end position="597"/>
    </location>
</feature>
<name>A0A1M7FC49_9HYPH</name>
<evidence type="ECO:0000256" key="3">
    <source>
        <dbReference type="ARBA" id="ARBA00012756"/>
    </source>
</evidence>
<evidence type="ECO:0000256" key="7">
    <source>
        <dbReference type="ARBA" id="ARBA00023295"/>
    </source>
</evidence>
<dbReference type="GO" id="GO:0005975">
    <property type="term" value="P:carbohydrate metabolic process"/>
    <property type="evidence" value="ECO:0007669"/>
    <property type="project" value="InterPro"/>
</dbReference>
<evidence type="ECO:0000313" key="15">
    <source>
        <dbReference type="Proteomes" id="UP000186002"/>
    </source>
</evidence>
<evidence type="ECO:0000313" key="14">
    <source>
        <dbReference type="EMBL" id="SHM01553.1"/>
    </source>
</evidence>
<evidence type="ECO:0000256" key="11">
    <source>
        <dbReference type="PIRSR" id="PIRSR001084-3"/>
    </source>
</evidence>
<dbReference type="Pfam" id="PF02449">
    <property type="entry name" value="Glyco_hydro_42"/>
    <property type="match status" value="1"/>
</dbReference>
<dbReference type="OrthoDB" id="9800974at2"/>
<evidence type="ECO:0000256" key="6">
    <source>
        <dbReference type="ARBA" id="ARBA00022833"/>
    </source>
</evidence>
<evidence type="ECO:0000256" key="5">
    <source>
        <dbReference type="ARBA" id="ARBA00022801"/>
    </source>
</evidence>
<dbReference type="SUPFAM" id="SSF51445">
    <property type="entry name" value="(Trans)glycosidases"/>
    <property type="match status" value="1"/>
</dbReference>
<proteinExistence type="inferred from homology"/>
<comment type="similarity">
    <text evidence="2 8">Belongs to the glycosyl hydrolase 42 family.</text>
</comment>
<feature type="binding site" evidence="11">
    <location>
        <position position="109"/>
    </location>
    <ligand>
        <name>Zn(2+)</name>
        <dbReference type="ChEBI" id="CHEBI:29105"/>
    </ligand>
</feature>
<feature type="binding site" evidence="10">
    <location>
        <position position="105"/>
    </location>
    <ligand>
        <name>substrate</name>
    </ligand>
</feature>
<keyword evidence="15" id="KW-1185">Reference proteome</keyword>
<dbReference type="RefSeq" id="WP_073011479.1">
    <property type="nucleotide sequence ID" value="NZ_FRBW01000002.1"/>
</dbReference>
<evidence type="ECO:0000256" key="4">
    <source>
        <dbReference type="ARBA" id="ARBA00022723"/>
    </source>
</evidence>
<protein>
    <recommendedName>
        <fullName evidence="3 8">Beta-galactosidase</fullName>
        <shortName evidence="8">Beta-gal</shortName>
        <ecNumber evidence="3 8">3.2.1.23</ecNumber>
    </recommendedName>
</protein>
<dbReference type="Gene3D" id="3.20.20.80">
    <property type="entry name" value="Glycosidases"/>
    <property type="match status" value="1"/>
</dbReference>
<gene>
    <name evidence="14" type="ORF">SAMN05444272_1565</name>
</gene>
<dbReference type="InterPro" id="IPR017853">
    <property type="entry name" value="GH"/>
</dbReference>
<accession>A0A1M7FC49</accession>
<evidence type="ECO:0000256" key="8">
    <source>
        <dbReference type="PIRNR" id="PIRNR001084"/>
    </source>
</evidence>
<dbReference type="GO" id="GO:0004565">
    <property type="term" value="F:beta-galactosidase activity"/>
    <property type="evidence" value="ECO:0007669"/>
    <property type="project" value="UniProtKB-EC"/>
</dbReference>
<evidence type="ECO:0000256" key="1">
    <source>
        <dbReference type="ARBA" id="ARBA00001412"/>
    </source>
</evidence>
<dbReference type="InterPro" id="IPR029062">
    <property type="entry name" value="Class_I_gatase-like"/>
</dbReference>
<evidence type="ECO:0000256" key="10">
    <source>
        <dbReference type="PIRSR" id="PIRSR001084-2"/>
    </source>
</evidence>
<dbReference type="PIRSF" id="PIRSF001084">
    <property type="entry name" value="B-galactosidase"/>
    <property type="match status" value="1"/>
</dbReference>
<evidence type="ECO:0000259" key="12">
    <source>
        <dbReference type="Pfam" id="PF02449"/>
    </source>
</evidence>
<reference evidence="14 15" key="1">
    <citation type="submission" date="2016-11" db="EMBL/GenBank/DDBJ databases">
        <authorList>
            <person name="Jaros S."/>
            <person name="Januszkiewicz K."/>
            <person name="Wedrychowicz H."/>
        </authorList>
    </citation>
    <scope>NUCLEOTIDE SEQUENCE [LARGE SCALE GENOMIC DNA]</scope>
    <source>
        <strain evidence="14 15">DSM 22153</strain>
    </source>
</reference>
<dbReference type="Pfam" id="PF08532">
    <property type="entry name" value="Glyco_hydro_42M"/>
    <property type="match status" value="1"/>
</dbReference>
<dbReference type="SUPFAM" id="SSF52317">
    <property type="entry name" value="Class I glutamine amidotransferase-like"/>
    <property type="match status" value="1"/>
</dbReference>
<dbReference type="InterPro" id="IPR013738">
    <property type="entry name" value="Beta_galactosidase_Trimer"/>
</dbReference>
<sequence>MMQKLGVCYYPEHWPEAQWSDDARRMKEAGLSLVRIGEFAWSRLEAKPGILTFYWLDRAIEVLGQAGLGVVLGTPTATPPRWMITKHPDMLPVSKDEQVRGFGSRRHYCFSHEGYLEECRRITRLLAERYGANEHVVAWQTDNEYSCHNTTLSWSPAALTGFRRWLKERYGSIEALNAAWGNVFWSMDYEDFGEIELPNLTVTEPNPAHSMDFRRFSSDQVVRFNKAQTDILREHTKAPLLHNYMGRTIDFDHFALGKDLDIATWDSYPIGFLTDRAWASEEHKAKFLRQGDPDFQAFHHDLYRAVGRGRWWVIEQQPGPVNWAPWNPAPLPGMVRLWTWEAIAHGAEAVCYFRWRQAPFAQEQMHAGLLRPDSEAAPALGEAAQVALEIANAGLMAPSDAGPAPVALVFDYEAAWACEVQPQGRDFSYFRLVFETYRALRKLGLSVDILPPDTEDLSGYKLVLAPGLVFMREGLKQAFGAFRGKAILGPRTNAKTGTFDTPVPLPPAMDGLDAVVALAESLPPGTEVPVEGGGAFRHWFEHLVQESDTVVLATTDGRPALVGGKANEAPQLNYLAGWPDAELLDRILREACVELRIETEDMPEGLRRRDHGGRTIYLNYAAETIDHNGVSIPGAGVHVADPV</sequence>
<dbReference type="GO" id="GO:0046872">
    <property type="term" value="F:metal ion binding"/>
    <property type="evidence" value="ECO:0007669"/>
    <property type="project" value="UniProtKB-KW"/>
</dbReference>
<feature type="active site" description="Nucleophile" evidence="9">
    <location>
        <position position="315"/>
    </location>
</feature>
<dbReference type="PANTHER" id="PTHR36447">
    <property type="entry name" value="BETA-GALACTOSIDASE GANA"/>
    <property type="match status" value="1"/>
</dbReference>
<keyword evidence="6 11" id="KW-0862">Zinc</keyword>
<evidence type="ECO:0000256" key="2">
    <source>
        <dbReference type="ARBA" id="ARBA00005940"/>
    </source>
</evidence>
<feature type="active site" description="Proton donor" evidence="9">
    <location>
        <position position="144"/>
    </location>
</feature>
<feature type="domain" description="Glycoside hydrolase family 42 N-terminal" evidence="12">
    <location>
        <begin position="8"/>
        <end position="391"/>
    </location>
</feature>
<dbReference type="EMBL" id="FRBW01000002">
    <property type="protein sequence ID" value="SHM01553.1"/>
    <property type="molecule type" value="Genomic_DNA"/>
</dbReference>
<keyword evidence="7 8" id="KW-0326">Glycosidase</keyword>
<comment type="catalytic activity">
    <reaction evidence="1 8">
        <text>Hydrolysis of terminal non-reducing beta-D-galactose residues in beta-D-galactosides.</text>
        <dbReference type="EC" id="3.2.1.23"/>
    </reaction>
</comment>
<dbReference type="InterPro" id="IPR003476">
    <property type="entry name" value="Glyco_hydro_42"/>
</dbReference>
<dbReference type="CDD" id="cd03143">
    <property type="entry name" value="A4_beta-galactosidase_middle_domain"/>
    <property type="match status" value="1"/>
</dbReference>
<dbReference type="PANTHER" id="PTHR36447:SF2">
    <property type="entry name" value="BETA-GALACTOSIDASE YESZ"/>
    <property type="match status" value="1"/>
</dbReference>
<keyword evidence="5 8" id="KW-0378">Hydrolase</keyword>
<evidence type="ECO:0000256" key="9">
    <source>
        <dbReference type="PIRSR" id="PIRSR001084-1"/>
    </source>
</evidence>
<evidence type="ECO:0000259" key="13">
    <source>
        <dbReference type="Pfam" id="PF08532"/>
    </source>
</evidence>
<dbReference type="STRING" id="735517.SAMN05444272_1565"/>
<organism evidence="14 15">
    <name type="scientific">Roseibium suaedae</name>
    <dbReference type="NCBI Taxonomy" id="735517"/>
    <lineage>
        <taxon>Bacteria</taxon>
        <taxon>Pseudomonadati</taxon>
        <taxon>Pseudomonadota</taxon>
        <taxon>Alphaproteobacteria</taxon>
        <taxon>Hyphomicrobiales</taxon>
        <taxon>Stappiaceae</taxon>
        <taxon>Roseibium</taxon>
    </lineage>
</organism>
<dbReference type="Gene3D" id="3.40.50.880">
    <property type="match status" value="1"/>
</dbReference>
<dbReference type="EC" id="3.2.1.23" evidence="3 8"/>
<dbReference type="GO" id="GO:0009341">
    <property type="term" value="C:beta-galactosidase complex"/>
    <property type="evidence" value="ECO:0007669"/>
    <property type="project" value="InterPro"/>
</dbReference>
<feature type="binding site" evidence="10">
    <location>
        <position position="323"/>
    </location>
    <ligand>
        <name>substrate</name>
    </ligand>
</feature>
<dbReference type="Proteomes" id="UP000186002">
    <property type="component" value="Unassembled WGS sequence"/>
</dbReference>
<dbReference type="AlphaFoldDB" id="A0A1M7FC49"/>
<feature type="binding site" evidence="10">
    <location>
        <position position="143"/>
    </location>
    <ligand>
        <name>substrate</name>
    </ligand>
</feature>
<dbReference type="InterPro" id="IPR013529">
    <property type="entry name" value="Glyco_hydro_42_N"/>
</dbReference>